<gene>
    <name evidence="1" type="ORF">D5396_03920</name>
</gene>
<evidence type="ECO:0000313" key="1">
    <source>
        <dbReference type="EMBL" id="RJT16262.1"/>
    </source>
</evidence>
<reference evidence="1 2" key="1">
    <citation type="submission" date="2018-09" db="EMBL/GenBank/DDBJ databases">
        <authorList>
            <person name="Le Fleche-Mateos A."/>
        </authorList>
    </citation>
    <scope>NUCLEOTIDE SEQUENCE [LARGE SCALE GENOMIC DNA]</scope>
    <source>
        <strain evidence="1 2">DSM 30078</strain>
    </source>
</reference>
<proteinExistence type="predicted"/>
<keyword evidence="2" id="KW-1185">Reference proteome</keyword>
<organism evidence="1 2">
    <name type="scientific">Rahnella inusitata</name>
    <dbReference type="NCBI Taxonomy" id="58169"/>
    <lineage>
        <taxon>Bacteria</taxon>
        <taxon>Pseudomonadati</taxon>
        <taxon>Pseudomonadota</taxon>
        <taxon>Gammaproteobacteria</taxon>
        <taxon>Enterobacterales</taxon>
        <taxon>Yersiniaceae</taxon>
        <taxon>Rahnella</taxon>
    </lineage>
</organism>
<dbReference type="EMBL" id="RAHG01000001">
    <property type="protein sequence ID" value="RJT16262.1"/>
    <property type="molecule type" value="Genomic_DNA"/>
</dbReference>
<name>A0ABX9P7X6_9GAMM</name>
<evidence type="ECO:0000313" key="2">
    <source>
        <dbReference type="Proteomes" id="UP000284119"/>
    </source>
</evidence>
<dbReference type="Proteomes" id="UP000284119">
    <property type="component" value="Unassembled WGS sequence"/>
</dbReference>
<sequence>MRSMKICSAMIYFMSKGERLSREHVFGQQGNPVYAIWPVGRKWGVAYHDGKRWVSHAFIPPQSEREAYDCAIGHYYKHF</sequence>
<protein>
    <submittedName>
        <fullName evidence="1">Uncharacterized protein</fullName>
    </submittedName>
</protein>
<comment type="caution">
    <text evidence="1">The sequence shown here is derived from an EMBL/GenBank/DDBJ whole genome shotgun (WGS) entry which is preliminary data.</text>
</comment>
<accession>A0ABX9P7X6</accession>